<comment type="caution">
    <text evidence="1">The sequence shown here is derived from an EMBL/GenBank/DDBJ whole genome shotgun (WGS) entry which is preliminary data.</text>
</comment>
<proteinExistence type="predicted"/>
<evidence type="ECO:0000313" key="1">
    <source>
        <dbReference type="EMBL" id="MDP2565780.1"/>
    </source>
</evidence>
<dbReference type="RefSeq" id="WP_305472509.1">
    <property type="nucleotide sequence ID" value="NZ_JAUYVT010000014.1"/>
</dbReference>
<name>A0ABT9FG67_9GAMM</name>
<dbReference type="EMBL" id="JAUYVT010000014">
    <property type="protein sequence ID" value="MDP2565780.1"/>
    <property type="molecule type" value="Genomic_DNA"/>
</dbReference>
<organism evidence="1 2">
    <name type="scientific">Pseudoalteromonas marina</name>
    <dbReference type="NCBI Taxonomy" id="267375"/>
    <lineage>
        <taxon>Bacteria</taxon>
        <taxon>Pseudomonadati</taxon>
        <taxon>Pseudomonadota</taxon>
        <taxon>Gammaproteobacteria</taxon>
        <taxon>Alteromonadales</taxon>
        <taxon>Pseudoalteromonadaceae</taxon>
        <taxon>Pseudoalteromonas</taxon>
    </lineage>
</organism>
<sequence length="134" mass="15543">MKSTPFDNRRETNEEDEFSDYLETNCISFKEFPSNVLSEALTSNIGTISHFMIITAAKERLRWLSRKLYSLIDDDTEINKERALLDCGELTDDQLANHFFMTEEMVDLKAGAQRINWLFKKIIAIDKEGDVKPD</sequence>
<accession>A0ABT9FG67</accession>
<reference evidence="1" key="1">
    <citation type="submission" date="2023-07" db="EMBL/GenBank/DDBJ databases">
        <title>Genome content predicts the carbon catabolic preferences of heterotrophic bacteria.</title>
        <authorList>
            <person name="Gralka M."/>
        </authorList>
    </citation>
    <scope>NUCLEOTIDE SEQUENCE</scope>
    <source>
        <strain evidence="1">4G09</strain>
    </source>
</reference>
<dbReference type="Proteomes" id="UP001177212">
    <property type="component" value="Unassembled WGS sequence"/>
</dbReference>
<evidence type="ECO:0000313" key="2">
    <source>
        <dbReference type="Proteomes" id="UP001177212"/>
    </source>
</evidence>
<protein>
    <submittedName>
        <fullName evidence="1">Uncharacterized protein</fullName>
    </submittedName>
</protein>
<gene>
    <name evidence="1" type="ORF">Q8W34_14130</name>
</gene>
<keyword evidence="2" id="KW-1185">Reference proteome</keyword>